<keyword evidence="3" id="KW-1185">Reference proteome</keyword>
<evidence type="ECO:0000256" key="1">
    <source>
        <dbReference type="SAM" id="MobiDB-lite"/>
    </source>
</evidence>
<feature type="region of interest" description="Disordered" evidence="1">
    <location>
        <begin position="451"/>
        <end position="518"/>
    </location>
</feature>
<dbReference type="OrthoDB" id="5241264at2759"/>
<name>A0A168D5W7_CORFA</name>
<dbReference type="GeneID" id="30017572"/>
<evidence type="ECO:0000313" key="3">
    <source>
        <dbReference type="Proteomes" id="UP000076744"/>
    </source>
</evidence>
<dbReference type="STRING" id="1081104.A0A168D5W7"/>
<dbReference type="Proteomes" id="UP000076744">
    <property type="component" value="Unassembled WGS sequence"/>
</dbReference>
<dbReference type="RefSeq" id="XP_018707653.1">
    <property type="nucleotide sequence ID" value="XM_018844887.1"/>
</dbReference>
<organism evidence="2 3">
    <name type="scientific">Cordyceps fumosorosea (strain ARSEF 2679)</name>
    <name type="common">Isaria fumosorosea</name>
    <dbReference type="NCBI Taxonomy" id="1081104"/>
    <lineage>
        <taxon>Eukaryota</taxon>
        <taxon>Fungi</taxon>
        <taxon>Dikarya</taxon>
        <taxon>Ascomycota</taxon>
        <taxon>Pezizomycotina</taxon>
        <taxon>Sordariomycetes</taxon>
        <taxon>Hypocreomycetidae</taxon>
        <taxon>Hypocreales</taxon>
        <taxon>Cordycipitaceae</taxon>
        <taxon>Cordyceps</taxon>
    </lineage>
</organism>
<evidence type="ECO:0000313" key="2">
    <source>
        <dbReference type="EMBL" id="OAA72207.1"/>
    </source>
</evidence>
<dbReference type="AlphaFoldDB" id="A0A168D5W7"/>
<reference evidence="2 3" key="1">
    <citation type="journal article" date="2016" name="Genome Biol. Evol.">
        <title>Divergent and convergent evolution of fungal pathogenicity.</title>
        <authorList>
            <person name="Shang Y."/>
            <person name="Xiao G."/>
            <person name="Zheng P."/>
            <person name="Cen K."/>
            <person name="Zhan S."/>
            <person name="Wang C."/>
        </authorList>
    </citation>
    <scope>NUCLEOTIDE SEQUENCE [LARGE SCALE GENOMIC DNA]</scope>
    <source>
        <strain evidence="2 3">ARSEF 2679</strain>
    </source>
</reference>
<comment type="caution">
    <text evidence="2">The sequence shown here is derived from an EMBL/GenBank/DDBJ whole genome shotgun (WGS) entry which is preliminary data.</text>
</comment>
<feature type="region of interest" description="Disordered" evidence="1">
    <location>
        <begin position="524"/>
        <end position="543"/>
    </location>
</feature>
<dbReference type="PANTHER" id="PTHR10622:SF12">
    <property type="entry name" value="HET DOMAIN-CONTAINING PROTEIN"/>
    <property type="match status" value="1"/>
</dbReference>
<dbReference type="PANTHER" id="PTHR10622">
    <property type="entry name" value="HET DOMAIN-CONTAINING PROTEIN"/>
    <property type="match status" value="1"/>
</dbReference>
<accession>A0A168D5W7</accession>
<proteinExistence type="predicted"/>
<gene>
    <name evidence="2" type="ORF">ISF_01280</name>
</gene>
<dbReference type="EMBL" id="AZHB01000002">
    <property type="protein sequence ID" value="OAA72207.1"/>
    <property type="molecule type" value="Genomic_DNA"/>
</dbReference>
<feature type="compositionally biased region" description="Polar residues" evidence="1">
    <location>
        <begin position="498"/>
        <end position="510"/>
    </location>
</feature>
<feature type="region of interest" description="Disordered" evidence="1">
    <location>
        <begin position="51"/>
        <end position="104"/>
    </location>
</feature>
<sequence length="705" mass="78410">MKLVSAHTGTLVELPDVDLPPYAILSHTRDDQNLSLQANTANTANTVVDVVGLPAHPDTPPHPADPVSSPPPYTTTTTTTTTDLPLHIKDRPRASNSKATPPTFHSDRLEQACELARRSGVDYIWIAELCIDKTSTTDLDYAINGSGRRLQNATVCFVYLHDLPAEPASTMPMTHTPPGAVDPAVWGRCRYWNCSWTLQELIMPRRVLFYDAQWNYRGSKDSPELTPLLARITRIPRAVLLGSHPLPDVALAARIAWSAGREATREEDKVYALIALTGATLRVRYGEGVTRAFLRLQEELLRDTRDSSLLAWRSGRGGEARGLLARSPEEFGHFAPAGSEAPVERPWLFEGKLCFSSRGIELESRVRRGPGGVLLVSIGQKRHEVGNIANKRLALCLRECNGGVFVRVTPRVFRVPASSFSAWRSVAVVRDVDDGRAVSLCSTSNRIQCRVEPATHDDASRQGLPRVGQDSPMTQQQEEEEEVDVKMENDEAVLYLSPQPSHTPPSNHSDGSYVHVGPSKALQDDAHFSADSDPGSMTSNSASTSACASASATESDWGDDYFHSRRRLLLVDHHHHHHHHHHHNYLYRATTPSEHVDAMATEMRSTSAEDADNNKSAKDIVMKPEVREKVLEKTIEVVRDLLETTNLDYVAPRHDQLPPLSKNTGYETDELIGDWSLKKLVSTLYHEYEAEEQSDEHHMEEYYEA</sequence>
<feature type="compositionally biased region" description="Pro residues" evidence="1">
    <location>
        <begin position="57"/>
        <end position="73"/>
    </location>
</feature>
<protein>
    <submittedName>
        <fullName evidence="2">HET domain protein</fullName>
    </submittedName>
</protein>